<proteinExistence type="predicted"/>
<accession>A0A481WFN1</accession>
<evidence type="ECO:0000259" key="2">
    <source>
        <dbReference type="Pfam" id="PF02510"/>
    </source>
</evidence>
<organism evidence="3">
    <name type="scientific">Plesiomonas shigelloides</name>
    <name type="common">Aeromonas shigelloides</name>
    <dbReference type="NCBI Taxonomy" id="703"/>
    <lineage>
        <taxon>Bacteria</taxon>
        <taxon>Pseudomonadati</taxon>
        <taxon>Pseudomonadota</taxon>
        <taxon>Gammaproteobacteria</taxon>
        <taxon>Enterobacterales</taxon>
        <taxon>Enterobacteriaceae</taxon>
        <taxon>Plesiomonas</taxon>
    </lineage>
</organism>
<reference evidence="3" key="1">
    <citation type="journal article" date="2019" name="J. Microbiol. Methods">
        <title>Plesiomonas shigelloides sipD mutant, generated by an efficient gene transfer system, is less invasive.</title>
        <authorList>
            <person name="Xi D."/>
            <person name="Jing F."/>
            <person name="Liu Q."/>
            <person name="Cao B."/>
        </authorList>
    </citation>
    <scope>NUCLEOTIDE SEQUENCE</scope>
    <source>
        <strain evidence="3">G5884</strain>
    </source>
</reference>
<feature type="region of interest" description="Disordered" evidence="1">
    <location>
        <begin position="232"/>
        <end position="255"/>
    </location>
</feature>
<feature type="region of interest" description="Disordered" evidence="1">
    <location>
        <begin position="24"/>
        <end position="46"/>
    </location>
</feature>
<evidence type="ECO:0000256" key="1">
    <source>
        <dbReference type="SAM" id="MobiDB-lite"/>
    </source>
</evidence>
<feature type="domain" description="Surface presentation of antigen" evidence="2">
    <location>
        <begin position="260"/>
        <end position="329"/>
    </location>
</feature>
<protein>
    <submittedName>
        <fullName evidence="3">SpaN</fullName>
    </submittedName>
</protein>
<sequence>MNTSGLSGGLSTASLGEKENSLGNIVRELAGNKPEQRYDDDRQDDAANEISLTPVLAHTLPPALLAVRAGKIASHRLSKGQPSVSQATITQPKESRTEGLASGLSSARGVVDPTKTLSLFTAQANVASSSALEPSPLSAEFSSIASGTSMLAKTDTNRVTVRTVARTDGRGFEILSATGSVSGIPTTGSESLPKLSISGLAIQKDTREKRVREDGAGAAGLQTSLASRETALRPHGEQKMNRSSPSSFAAQSAEVPVKQPNGLTYRFTRWGAEHTVTVQGATGGNLLLQPSDSVVTQQLSEQWQSGHPQKWQLARDEGEERNPHQQQHEGEET</sequence>
<feature type="compositionally biased region" description="Polar residues" evidence="1">
    <location>
        <begin position="80"/>
        <end position="92"/>
    </location>
</feature>
<feature type="region of interest" description="Disordered" evidence="1">
    <location>
        <begin position="75"/>
        <end position="106"/>
    </location>
</feature>
<feature type="region of interest" description="Disordered" evidence="1">
    <location>
        <begin position="293"/>
        <end position="333"/>
    </location>
</feature>
<dbReference type="InterPro" id="IPR056746">
    <property type="entry name" value="SPAN_dom"/>
</dbReference>
<evidence type="ECO:0000313" key="3">
    <source>
        <dbReference type="EMBL" id="QBJ27736.1"/>
    </source>
</evidence>
<gene>
    <name evidence="3" type="primary">spaN</name>
</gene>
<name>A0A481WFN1_PLESH</name>
<feature type="compositionally biased region" description="Polar residues" evidence="1">
    <location>
        <begin position="293"/>
        <end position="307"/>
    </location>
</feature>
<dbReference type="Pfam" id="PF02510">
    <property type="entry name" value="SPAN"/>
    <property type="match status" value="1"/>
</dbReference>
<dbReference type="AlphaFoldDB" id="A0A481WFN1"/>
<feature type="compositionally biased region" description="Basic and acidic residues" evidence="1">
    <location>
        <begin position="313"/>
        <end position="333"/>
    </location>
</feature>
<dbReference type="EMBL" id="MK256934">
    <property type="protein sequence ID" value="QBJ27736.1"/>
    <property type="molecule type" value="Genomic_DNA"/>
</dbReference>
<feature type="compositionally biased region" description="Polar residues" evidence="1">
    <location>
        <begin position="241"/>
        <end position="250"/>
    </location>
</feature>